<feature type="domain" description="YdbS-like PH" evidence="3">
    <location>
        <begin position="185"/>
        <end position="272"/>
    </location>
</feature>
<sequence>MIKRVEQSLLRWLRVPHEPTPPAGAPGSLRVFRAGRNYMRLKFVAWMGAQLAAIWGLLVSLYFIQEVEYQLELDAAREVAGINPEPEKPKLIEVSPGVYETEGKEPEPEFTAGGIAREITGGEKQRRDLFHRLLGHFVPPPVYEIAKRTPPKVFFWIKIGETIGLVIFLFQFFWSLAAIWLDFNQRWYMVTDRSLRLRWGILKIQETTMSFANLQQVSVKQGPLQRLLKLADVEVQSAGGGSSGNNDSSEADSMHRSTFHAVENASEIRDLIVTRLKRFRQSGLGEPDDPHQSDASTSSAPTMIGGGAVDAGSVEAARLMLAEVRALRATLPQE</sequence>
<accession>A0AAE9ZVH0</accession>
<feature type="region of interest" description="Disordered" evidence="1">
    <location>
        <begin position="236"/>
        <end position="255"/>
    </location>
</feature>
<dbReference type="EMBL" id="CP119075">
    <property type="protein sequence ID" value="WED64891.1"/>
    <property type="molecule type" value="Genomic_DNA"/>
</dbReference>
<evidence type="ECO:0000313" key="4">
    <source>
        <dbReference type="EMBL" id="WED64891.1"/>
    </source>
</evidence>
<dbReference type="RefSeq" id="WP_330931844.1">
    <property type="nucleotide sequence ID" value="NZ_CP119075.1"/>
</dbReference>
<dbReference type="Pfam" id="PF03703">
    <property type="entry name" value="bPH_2"/>
    <property type="match status" value="1"/>
</dbReference>
<keyword evidence="2" id="KW-1133">Transmembrane helix</keyword>
<dbReference type="AlphaFoldDB" id="A0AAE9ZVH0"/>
<reference evidence="4" key="1">
    <citation type="submission" date="2023-03" db="EMBL/GenBank/DDBJ databases">
        <title>Lomoglobus Profundus gen. nov., sp. nov., a novel member of the phylum Verrucomicrobia, isolated from deep-marine sediment of South China Sea.</title>
        <authorList>
            <person name="Ahmad T."/>
            <person name="Ishaq S.E."/>
            <person name="Wang F."/>
        </authorList>
    </citation>
    <scope>NUCLEOTIDE SEQUENCE</scope>
    <source>
        <strain evidence="4">LMO-M01</strain>
    </source>
</reference>
<evidence type="ECO:0000256" key="1">
    <source>
        <dbReference type="SAM" id="MobiDB-lite"/>
    </source>
</evidence>
<evidence type="ECO:0000256" key="2">
    <source>
        <dbReference type="SAM" id="Phobius"/>
    </source>
</evidence>
<dbReference type="PANTHER" id="PTHR34473">
    <property type="entry name" value="UPF0699 TRANSMEMBRANE PROTEIN YDBS"/>
    <property type="match status" value="1"/>
</dbReference>
<keyword evidence="2" id="KW-0472">Membrane</keyword>
<feature type="transmembrane region" description="Helical" evidence="2">
    <location>
        <begin position="43"/>
        <end position="64"/>
    </location>
</feature>
<dbReference type="KEGG" id="slom:PXH66_21300"/>
<name>A0AAE9ZVH0_9BACT</name>
<feature type="region of interest" description="Disordered" evidence="1">
    <location>
        <begin position="282"/>
        <end position="307"/>
    </location>
</feature>
<keyword evidence="5" id="KW-1185">Reference proteome</keyword>
<organism evidence="4 5">
    <name type="scientific">Synoicihabitans lomoniglobus</name>
    <dbReference type="NCBI Taxonomy" id="2909285"/>
    <lineage>
        <taxon>Bacteria</taxon>
        <taxon>Pseudomonadati</taxon>
        <taxon>Verrucomicrobiota</taxon>
        <taxon>Opitutia</taxon>
        <taxon>Opitutales</taxon>
        <taxon>Opitutaceae</taxon>
        <taxon>Synoicihabitans</taxon>
    </lineage>
</organism>
<keyword evidence="2" id="KW-0812">Transmembrane</keyword>
<evidence type="ECO:0000259" key="3">
    <source>
        <dbReference type="Pfam" id="PF03703"/>
    </source>
</evidence>
<proteinExistence type="predicted"/>
<dbReference type="InterPro" id="IPR005182">
    <property type="entry name" value="YdbS-like_PH"/>
</dbReference>
<dbReference type="Proteomes" id="UP001218638">
    <property type="component" value="Chromosome"/>
</dbReference>
<protein>
    <submittedName>
        <fullName evidence="4">PH domain-containing protein</fullName>
    </submittedName>
</protein>
<evidence type="ECO:0000313" key="5">
    <source>
        <dbReference type="Proteomes" id="UP001218638"/>
    </source>
</evidence>
<feature type="transmembrane region" description="Helical" evidence="2">
    <location>
        <begin position="163"/>
        <end position="183"/>
    </location>
</feature>
<gene>
    <name evidence="4" type="ORF">PXH66_21300</name>
</gene>
<dbReference type="PANTHER" id="PTHR34473:SF2">
    <property type="entry name" value="UPF0699 TRANSMEMBRANE PROTEIN YDBT"/>
    <property type="match status" value="1"/>
</dbReference>